<accession>A0AA38PA03</accession>
<reference evidence="1" key="1">
    <citation type="submission" date="2022-08" db="EMBL/GenBank/DDBJ databases">
        <authorList>
            <consortium name="DOE Joint Genome Institute"/>
            <person name="Min B."/>
            <person name="Riley R."/>
            <person name="Sierra-Patev S."/>
            <person name="Naranjo-Ortiz M."/>
            <person name="Looney B."/>
            <person name="Konkel Z."/>
            <person name="Slot J.C."/>
            <person name="Sakamoto Y."/>
            <person name="Steenwyk J.L."/>
            <person name="Rokas A."/>
            <person name="Carro J."/>
            <person name="Camarero S."/>
            <person name="Ferreira P."/>
            <person name="Molpeceres G."/>
            <person name="Ruiz-Duenas F.J."/>
            <person name="Serrano A."/>
            <person name="Henrissat B."/>
            <person name="Drula E."/>
            <person name="Hughes K.W."/>
            <person name="Mata J.L."/>
            <person name="Ishikawa N.K."/>
            <person name="Vargas-Isla R."/>
            <person name="Ushijima S."/>
            <person name="Smith C.A."/>
            <person name="Ahrendt S."/>
            <person name="Andreopoulos W."/>
            <person name="He G."/>
            <person name="Labutti K."/>
            <person name="Lipzen A."/>
            <person name="Ng V."/>
            <person name="Sandor L."/>
            <person name="Barry K."/>
            <person name="Martinez A.T."/>
            <person name="Xiao Y."/>
            <person name="Gibbons J.G."/>
            <person name="Terashima K."/>
            <person name="Hibbett D.S."/>
            <person name="Grigoriev I.V."/>
        </authorList>
    </citation>
    <scope>NUCLEOTIDE SEQUENCE</scope>
    <source>
        <strain evidence="1">TFB9207</strain>
    </source>
</reference>
<protein>
    <submittedName>
        <fullName evidence="1">Uncharacterized protein</fullName>
    </submittedName>
</protein>
<name>A0AA38PA03_9AGAR</name>
<dbReference type="Proteomes" id="UP001163846">
    <property type="component" value="Unassembled WGS sequence"/>
</dbReference>
<dbReference type="AlphaFoldDB" id="A0AA38PA03"/>
<dbReference type="EMBL" id="MU806150">
    <property type="protein sequence ID" value="KAJ3839043.1"/>
    <property type="molecule type" value="Genomic_DNA"/>
</dbReference>
<organism evidence="1 2">
    <name type="scientific">Lentinula raphanica</name>
    <dbReference type="NCBI Taxonomy" id="153919"/>
    <lineage>
        <taxon>Eukaryota</taxon>
        <taxon>Fungi</taxon>
        <taxon>Dikarya</taxon>
        <taxon>Basidiomycota</taxon>
        <taxon>Agaricomycotina</taxon>
        <taxon>Agaricomycetes</taxon>
        <taxon>Agaricomycetidae</taxon>
        <taxon>Agaricales</taxon>
        <taxon>Marasmiineae</taxon>
        <taxon>Omphalotaceae</taxon>
        <taxon>Lentinula</taxon>
    </lineage>
</organism>
<keyword evidence="2" id="KW-1185">Reference proteome</keyword>
<proteinExistence type="predicted"/>
<evidence type="ECO:0000313" key="1">
    <source>
        <dbReference type="EMBL" id="KAJ3839043.1"/>
    </source>
</evidence>
<gene>
    <name evidence="1" type="ORF">F5878DRAFT_680264</name>
</gene>
<comment type="caution">
    <text evidence="1">The sequence shown here is derived from an EMBL/GenBank/DDBJ whole genome shotgun (WGS) entry which is preliminary data.</text>
</comment>
<sequence>MRLCLSLPNELLHSITEYIAYNPNLPNSATRGSLVRRASPELLALSVANWKLRRICMPFLFANITIRGVDDARKLVDDLALISRSTNILAISYITNVTETGDWILSQVLPQLPKLCHIELQDCRHRTALLRVILAQPTVTSVLVYELPEKTVCNENLSKVILDREGSAKVFSPAFENHLDRGMKLRCLDIHDTISLGSLDERMASKLKAIQIHLFGTTPVSFSFLSALSSTRSTLQELWLFADFRHDLDPHIPPFLSSFVETSRQQDLKQFFMVTGVGVRRATGQNSQDWIVIGLDVQTTYNSSGSLIRILALIASSFPKLENFELDFNGHEATYHVNDLARAFGQFSSLRTLSLWEVYKRLNFGDDHFLPPALRANPTNATEICGRVEAGLSWFASWVAKEGKSLDAVYLSDIVNVNVDEEDNSPEWDLGTWFYVVNSNRDIVGTWEVDLSRLR</sequence>
<evidence type="ECO:0000313" key="2">
    <source>
        <dbReference type="Proteomes" id="UP001163846"/>
    </source>
</evidence>
<dbReference type="SUPFAM" id="SSF52047">
    <property type="entry name" value="RNI-like"/>
    <property type="match status" value="1"/>
</dbReference>